<dbReference type="GO" id="GO:0030166">
    <property type="term" value="P:proteoglycan biosynthetic process"/>
    <property type="evidence" value="ECO:0007669"/>
    <property type="project" value="TreeGrafter"/>
</dbReference>
<evidence type="ECO:0000256" key="3">
    <source>
        <dbReference type="ARBA" id="ARBA00022801"/>
    </source>
</evidence>
<dbReference type="Gene3D" id="2.120.10.100">
    <property type="entry name" value="Apyrase"/>
    <property type="match status" value="1"/>
</dbReference>
<dbReference type="PANTHER" id="PTHR13023:SF3">
    <property type="entry name" value="SOLUBLE CALCIUM-ACTIVATED NUCLEOTIDASE 1"/>
    <property type="match status" value="1"/>
</dbReference>
<keyword evidence="2 6" id="KW-0479">Metal-binding</keyword>
<feature type="binding site" evidence="6">
    <location>
        <position position="215"/>
    </location>
    <ligand>
        <name>Ca(2+)</name>
        <dbReference type="ChEBI" id="CHEBI:29108"/>
    </ligand>
</feature>
<dbReference type="SUPFAM" id="SSF101887">
    <property type="entry name" value="Apyrase"/>
    <property type="match status" value="1"/>
</dbReference>
<keyword evidence="4 6" id="KW-0106">Calcium</keyword>
<protein>
    <submittedName>
        <fullName evidence="8">Soluble calcium-activated nucleotidase 1-like</fullName>
    </submittedName>
</protein>
<evidence type="ECO:0000256" key="4">
    <source>
        <dbReference type="ARBA" id="ARBA00022837"/>
    </source>
</evidence>
<name>A0A6P6Y4Q4_DERPT</name>
<dbReference type="AlphaFoldDB" id="A0A6P6Y4Q4"/>
<comment type="cofactor">
    <cofactor evidence="1 6">
        <name>Ca(2+)</name>
        <dbReference type="ChEBI" id="CHEBI:29108"/>
    </cofactor>
</comment>
<dbReference type="PANTHER" id="PTHR13023">
    <property type="entry name" value="APYRASE"/>
    <property type="match status" value="1"/>
</dbReference>
<feature type="binding site" evidence="6">
    <location>
        <position position="39"/>
    </location>
    <ligand>
        <name>Ca(2+)</name>
        <dbReference type="ChEBI" id="CHEBI:29108"/>
    </ligand>
</feature>
<feature type="binding site" evidence="6">
    <location>
        <position position="38"/>
    </location>
    <ligand>
        <name>Ca(2+)</name>
        <dbReference type="ChEBI" id="CHEBI:29108"/>
    </ligand>
</feature>
<dbReference type="OrthoDB" id="25028at2759"/>
<evidence type="ECO:0000256" key="6">
    <source>
        <dbReference type="PIRSR" id="PIRSR609283-1"/>
    </source>
</evidence>
<dbReference type="InterPro" id="IPR009283">
    <property type="entry name" value="Apyrase"/>
</dbReference>
<feature type="binding site" evidence="6">
    <location>
        <position position="153"/>
    </location>
    <ligand>
        <name>Ca(2+)</name>
        <dbReference type="ChEBI" id="CHEBI:29108"/>
    </ligand>
</feature>
<evidence type="ECO:0000256" key="5">
    <source>
        <dbReference type="ARBA" id="ARBA00025738"/>
    </source>
</evidence>
<dbReference type="InParanoid" id="A0A6P6Y4Q4"/>
<reference evidence="8" key="1">
    <citation type="submission" date="2025-08" db="UniProtKB">
        <authorList>
            <consortium name="RefSeq"/>
        </authorList>
    </citation>
    <scope>IDENTIFICATION</scope>
    <source>
        <strain evidence="8">Airmid</strain>
    </source>
</reference>
<feature type="binding site" evidence="6">
    <location>
        <position position="82"/>
    </location>
    <ligand>
        <name>Ca(2+)</name>
        <dbReference type="ChEBI" id="CHEBI:29108"/>
    </ligand>
</feature>
<dbReference type="GO" id="GO:0005509">
    <property type="term" value="F:calcium ion binding"/>
    <property type="evidence" value="ECO:0007669"/>
    <property type="project" value="InterPro"/>
</dbReference>
<evidence type="ECO:0000313" key="7">
    <source>
        <dbReference type="Proteomes" id="UP000515146"/>
    </source>
</evidence>
<keyword evidence="3" id="KW-0378">Hydrolase</keyword>
<keyword evidence="7" id="KW-1185">Reference proteome</keyword>
<proteinExistence type="inferred from homology"/>
<dbReference type="GO" id="GO:0004382">
    <property type="term" value="F:GDP phosphatase activity"/>
    <property type="evidence" value="ECO:0007669"/>
    <property type="project" value="TreeGrafter"/>
</dbReference>
<dbReference type="RefSeq" id="XP_027200448.1">
    <property type="nucleotide sequence ID" value="XM_027344647.1"/>
</dbReference>
<accession>A0A6P6Y4Q4</accession>
<feature type="non-terminal residue" evidence="8">
    <location>
        <position position="240"/>
    </location>
</feature>
<organism evidence="7 8">
    <name type="scientific">Dermatophagoides pteronyssinus</name>
    <name type="common">European house dust mite</name>
    <dbReference type="NCBI Taxonomy" id="6956"/>
    <lineage>
        <taxon>Eukaryota</taxon>
        <taxon>Metazoa</taxon>
        <taxon>Ecdysozoa</taxon>
        <taxon>Arthropoda</taxon>
        <taxon>Chelicerata</taxon>
        <taxon>Arachnida</taxon>
        <taxon>Acari</taxon>
        <taxon>Acariformes</taxon>
        <taxon>Sarcoptiformes</taxon>
        <taxon>Astigmata</taxon>
        <taxon>Psoroptidia</taxon>
        <taxon>Analgoidea</taxon>
        <taxon>Pyroglyphidae</taxon>
        <taxon>Dermatophagoidinae</taxon>
        <taxon>Dermatophagoides</taxon>
    </lineage>
</organism>
<dbReference type="InterPro" id="IPR036258">
    <property type="entry name" value="Apyrase_sf"/>
</dbReference>
<gene>
    <name evidence="8" type="primary">LOC113794534</name>
</gene>
<comment type="similarity">
    <text evidence="5">Belongs to the apyrase family.</text>
</comment>
<evidence type="ECO:0000313" key="8">
    <source>
        <dbReference type="RefSeq" id="XP_027200448.1"/>
    </source>
</evidence>
<dbReference type="Proteomes" id="UP000515146">
    <property type="component" value="Unplaced"/>
</dbReference>
<dbReference type="Pfam" id="PF06079">
    <property type="entry name" value="Apyrase"/>
    <property type="match status" value="1"/>
</dbReference>
<evidence type="ECO:0000256" key="1">
    <source>
        <dbReference type="ARBA" id="ARBA00001913"/>
    </source>
</evidence>
<dbReference type="OMA" id="TEGHYND"/>
<sequence>MVLHLYFDPKEGCLKQQMKTLLPIRGNFNELQRGMELSDVVAWNNRYYTFDDRTGIVFELLPFVNKPSVLQSETNSKGFKIEWASVKDNMLYIGSIGKEYVSPDGVTVLHEDLFGVIRLNDNKLEPVREDWKRRYQALRAISGCPYPGYLIHEAARFSNVRREWVFLPRRCSTKPYDEVSDEIRGCNLILGISEANTIWKRKIRKRSRNQRKGYSAFAFMPGTNDEVLVALSTEENSSTA</sequence>
<dbReference type="GO" id="GO:0045134">
    <property type="term" value="F:UDP phosphatase activity"/>
    <property type="evidence" value="ECO:0007669"/>
    <property type="project" value="TreeGrafter"/>
</dbReference>
<evidence type="ECO:0000256" key="2">
    <source>
        <dbReference type="ARBA" id="ARBA00022723"/>
    </source>
</evidence>
<dbReference type="KEGG" id="dpte:113794534"/>